<sequence length="134" mass="14938">MLIAIQLIEIPHDGCLQGSCLKIYLDLPSATQLVRLSQRKRKRDCCHDFVGGQAMGEKPKLQLSVGRAGAASSRAEQVLNSITHATHRLQSLSRQSPPAPLTTHEHTPADARDQEPREGVEKRQLERGRRRVCE</sequence>
<dbReference type="AlphaFoldDB" id="A0A8S1DH89"/>
<comment type="caution">
    <text evidence="2">The sequence shown here is derived from an EMBL/GenBank/DDBJ whole genome shotgun (WGS) entry which is preliminary data.</text>
</comment>
<evidence type="ECO:0000256" key="1">
    <source>
        <dbReference type="SAM" id="MobiDB-lite"/>
    </source>
</evidence>
<dbReference type="Proteomes" id="UP000494165">
    <property type="component" value="Unassembled WGS sequence"/>
</dbReference>
<feature type="region of interest" description="Disordered" evidence="1">
    <location>
        <begin position="87"/>
        <end position="134"/>
    </location>
</feature>
<keyword evidence="3" id="KW-1185">Reference proteome</keyword>
<organism evidence="2 3">
    <name type="scientific">Cloeon dipterum</name>
    <dbReference type="NCBI Taxonomy" id="197152"/>
    <lineage>
        <taxon>Eukaryota</taxon>
        <taxon>Metazoa</taxon>
        <taxon>Ecdysozoa</taxon>
        <taxon>Arthropoda</taxon>
        <taxon>Hexapoda</taxon>
        <taxon>Insecta</taxon>
        <taxon>Pterygota</taxon>
        <taxon>Palaeoptera</taxon>
        <taxon>Ephemeroptera</taxon>
        <taxon>Pisciforma</taxon>
        <taxon>Baetidae</taxon>
        <taxon>Cloeon</taxon>
    </lineage>
</organism>
<proteinExistence type="predicted"/>
<gene>
    <name evidence="2" type="ORF">CLODIP_2_CD04514</name>
</gene>
<evidence type="ECO:0000313" key="2">
    <source>
        <dbReference type="EMBL" id="CAB3380386.1"/>
    </source>
</evidence>
<feature type="compositionally biased region" description="Basic and acidic residues" evidence="1">
    <location>
        <begin position="103"/>
        <end position="134"/>
    </location>
</feature>
<name>A0A8S1DH89_9INSE</name>
<dbReference type="EMBL" id="CADEPI010000207">
    <property type="protein sequence ID" value="CAB3380386.1"/>
    <property type="molecule type" value="Genomic_DNA"/>
</dbReference>
<accession>A0A8S1DH89</accession>
<protein>
    <submittedName>
        <fullName evidence="2">Uncharacterized protein</fullName>
    </submittedName>
</protein>
<feature type="compositionally biased region" description="Polar residues" evidence="1">
    <location>
        <begin position="87"/>
        <end position="96"/>
    </location>
</feature>
<evidence type="ECO:0000313" key="3">
    <source>
        <dbReference type="Proteomes" id="UP000494165"/>
    </source>
</evidence>
<reference evidence="2 3" key="1">
    <citation type="submission" date="2020-04" db="EMBL/GenBank/DDBJ databases">
        <authorList>
            <person name="Alioto T."/>
            <person name="Alioto T."/>
            <person name="Gomez Garrido J."/>
        </authorList>
    </citation>
    <scope>NUCLEOTIDE SEQUENCE [LARGE SCALE GENOMIC DNA]</scope>
</reference>